<protein>
    <submittedName>
        <fullName evidence="2">Cohesin domain-containing protein</fullName>
    </submittedName>
</protein>
<reference evidence="2 3" key="1">
    <citation type="submission" date="2021-12" db="EMBL/GenBank/DDBJ databases">
        <title>Genome seq of P8.</title>
        <authorList>
            <person name="Seo T."/>
        </authorList>
    </citation>
    <scope>NUCLEOTIDE SEQUENCE [LARGE SCALE GENOMIC DNA]</scope>
    <source>
        <strain evidence="2 3">P8</strain>
    </source>
</reference>
<name>A0ABS8Y411_9BURK</name>
<dbReference type="EMBL" id="JAJTWU010000015">
    <property type="protein sequence ID" value="MCE4558027.1"/>
    <property type="molecule type" value="Genomic_DNA"/>
</dbReference>
<dbReference type="CDD" id="cd08547">
    <property type="entry name" value="Type_II_cohesin"/>
    <property type="match status" value="1"/>
</dbReference>
<organism evidence="2 3">
    <name type="scientific">Pelomonas cellulosilytica</name>
    <dbReference type="NCBI Taxonomy" id="2906762"/>
    <lineage>
        <taxon>Bacteria</taxon>
        <taxon>Pseudomonadati</taxon>
        <taxon>Pseudomonadota</taxon>
        <taxon>Betaproteobacteria</taxon>
        <taxon>Burkholderiales</taxon>
        <taxon>Sphaerotilaceae</taxon>
        <taxon>Roseateles</taxon>
    </lineage>
</organism>
<dbReference type="RefSeq" id="WP_233375424.1">
    <property type="nucleotide sequence ID" value="NZ_JAJTWU010000015.1"/>
</dbReference>
<feature type="signal peptide" evidence="1">
    <location>
        <begin position="1"/>
        <end position="27"/>
    </location>
</feature>
<comment type="caution">
    <text evidence="2">The sequence shown here is derived from an EMBL/GenBank/DDBJ whole genome shotgun (WGS) entry which is preliminary data.</text>
</comment>
<dbReference type="SUPFAM" id="SSF49384">
    <property type="entry name" value="Carbohydrate-binding domain"/>
    <property type="match status" value="1"/>
</dbReference>
<keyword evidence="3" id="KW-1185">Reference proteome</keyword>
<dbReference type="Gene3D" id="2.60.40.680">
    <property type="match status" value="1"/>
</dbReference>
<accession>A0ABS8Y411</accession>
<proteinExistence type="predicted"/>
<evidence type="ECO:0000313" key="2">
    <source>
        <dbReference type="EMBL" id="MCE4558027.1"/>
    </source>
</evidence>
<dbReference type="Proteomes" id="UP001200741">
    <property type="component" value="Unassembled WGS sequence"/>
</dbReference>
<gene>
    <name evidence="2" type="ORF">LXT13_26930</name>
</gene>
<feature type="chain" id="PRO_5045051031" evidence="1">
    <location>
        <begin position="28"/>
        <end position="217"/>
    </location>
</feature>
<evidence type="ECO:0000313" key="3">
    <source>
        <dbReference type="Proteomes" id="UP001200741"/>
    </source>
</evidence>
<keyword evidence="1" id="KW-0732">Signal</keyword>
<sequence length="217" mass="21892">MHRLLRHVLRPHLAGAVLLLAHAVAGAASLSLQPTPLNVVPGAPFAVDLVVSGVGTAGAGSIGGFDLELSFDPAVLTLQSFALGGFLGQISQVEALDDSRLQAGTLQLTEVSLLPSAQLDALQPNSFSLATMHFVATSSTPVGGAQVSITRLWALGLANGTGLPVETVTLSGVTISAVPEGATLAMLLAGLAVVIGAASRPRRPARELVDEAGAVES</sequence>
<evidence type="ECO:0000256" key="1">
    <source>
        <dbReference type="SAM" id="SignalP"/>
    </source>
</evidence>
<dbReference type="InterPro" id="IPR008965">
    <property type="entry name" value="CBM2/CBM3_carb-bd_dom_sf"/>
</dbReference>